<dbReference type="EMBL" id="JAYMYQ010000001">
    <property type="protein sequence ID" value="KAK7361418.1"/>
    <property type="molecule type" value="Genomic_DNA"/>
</dbReference>
<keyword evidence="2" id="KW-1185">Reference proteome</keyword>
<protein>
    <submittedName>
        <fullName evidence="1">Uncharacterized protein</fullName>
    </submittedName>
</protein>
<comment type="caution">
    <text evidence="1">The sequence shown here is derived from an EMBL/GenBank/DDBJ whole genome shotgun (WGS) entry which is preliminary data.</text>
</comment>
<name>A0AAN9N176_CANGL</name>
<sequence>MTKFKALFLKYTGLLELMTPTLNQDPPMHAFIGVGLCIATQNFLLVPLFSSKPPKMSLPSLYKKNPPLANKMDESFCQYPLFPPRRRLQSGLFLQGQEAPFFPPLLLPLSTREKIVSPS</sequence>
<evidence type="ECO:0000313" key="1">
    <source>
        <dbReference type="EMBL" id="KAK7361418.1"/>
    </source>
</evidence>
<dbReference type="AlphaFoldDB" id="A0AAN9N176"/>
<proteinExistence type="predicted"/>
<dbReference type="Proteomes" id="UP001367508">
    <property type="component" value="Unassembled WGS sequence"/>
</dbReference>
<organism evidence="1 2">
    <name type="scientific">Canavalia gladiata</name>
    <name type="common">Sword bean</name>
    <name type="synonym">Dolichos gladiatus</name>
    <dbReference type="NCBI Taxonomy" id="3824"/>
    <lineage>
        <taxon>Eukaryota</taxon>
        <taxon>Viridiplantae</taxon>
        <taxon>Streptophyta</taxon>
        <taxon>Embryophyta</taxon>
        <taxon>Tracheophyta</taxon>
        <taxon>Spermatophyta</taxon>
        <taxon>Magnoliopsida</taxon>
        <taxon>eudicotyledons</taxon>
        <taxon>Gunneridae</taxon>
        <taxon>Pentapetalae</taxon>
        <taxon>rosids</taxon>
        <taxon>fabids</taxon>
        <taxon>Fabales</taxon>
        <taxon>Fabaceae</taxon>
        <taxon>Papilionoideae</taxon>
        <taxon>50 kb inversion clade</taxon>
        <taxon>NPAAA clade</taxon>
        <taxon>indigoferoid/millettioid clade</taxon>
        <taxon>Phaseoleae</taxon>
        <taxon>Canavalia</taxon>
    </lineage>
</organism>
<accession>A0AAN9N176</accession>
<reference evidence="1 2" key="1">
    <citation type="submission" date="2024-01" db="EMBL/GenBank/DDBJ databases">
        <title>The genomes of 5 underutilized Papilionoideae crops provide insights into root nodulation and disease resistanc.</title>
        <authorList>
            <person name="Jiang F."/>
        </authorList>
    </citation>
    <scope>NUCLEOTIDE SEQUENCE [LARGE SCALE GENOMIC DNA]</scope>
    <source>
        <strain evidence="1">LVBAO_FW01</strain>
        <tissue evidence="1">Leaves</tissue>
    </source>
</reference>
<gene>
    <name evidence="1" type="ORF">VNO77_03477</name>
</gene>
<evidence type="ECO:0000313" key="2">
    <source>
        <dbReference type="Proteomes" id="UP001367508"/>
    </source>
</evidence>